<keyword evidence="2" id="KW-1185">Reference proteome</keyword>
<reference evidence="1" key="1">
    <citation type="submission" date="2023-07" db="EMBL/GenBank/DDBJ databases">
        <title>draft genome sequence of fig (Ficus carica).</title>
        <authorList>
            <person name="Takahashi T."/>
            <person name="Nishimura K."/>
        </authorList>
    </citation>
    <scope>NUCLEOTIDE SEQUENCE</scope>
</reference>
<sequence length="131" mass="14119">MRDMKVGFNLTNPTVTGVDWSFVPKISEETAAKEGLAPQRPDEGEVIGGIHVVENVVVLDEPEVGGDQRSLPFWLDWVNSEFSKSNLGRGTYSVVRGPPELGGLQSQIVGPTRAPLLVGVGSWDLTSWSGD</sequence>
<evidence type="ECO:0000313" key="1">
    <source>
        <dbReference type="EMBL" id="GMN52478.1"/>
    </source>
</evidence>
<organism evidence="1 2">
    <name type="scientific">Ficus carica</name>
    <name type="common">Common fig</name>
    <dbReference type="NCBI Taxonomy" id="3494"/>
    <lineage>
        <taxon>Eukaryota</taxon>
        <taxon>Viridiplantae</taxon>
        <taxon>Streptophyta</taxon>
        <taxon>Embryophyta</taxon>
        <taxon>Tracheophyta</taxon>
        <taxon>Spermatophyta</taxon>
        <taxon>Magnoliopsida</taxon>
        <taxon>eudicotyledons</taxon>
        <taxon>Gunneridae</taxon>
        <taxon>Pentapetalae</taxon>
        <taxon>rosids</taxon>
        <taxon>fabids</taxon>
        <taxon>Rosales</taxon>
        <taxon>Moraceae</taxon>
        <taxon>Ficeae</taxon>
        <taxon>Ficus</taxon>
    </lineage>
</organism>
<proteinExistence type="predicted"/>
<evidence type="ECO:0000313" key="2">
    <source>
        <dbReference type="Proteomes" id="UP001187192"/>
    </source>
</evidence>
<accession>A0AA88DAX9</accession>
<comment type="caution">
    <text evidence="1">The sequence shown here is derived from an EMBL/GenBank/DDBJ whole genome shotgun (WGS) entry which is preliminary data.</text>
</comment>
<name>A0AA88DAX9_FICCA</name>
<protein>
    <submittedName>
        <fullName evidence="1">Uncharacterized protein</fullName>
    </submittedName>
</protein>
<gene>
    <name evidence="1" type="ORF">TIFTF001_021621</name>
</gene>
<dbReference type="AlphaFoldDB" id="A0AA88DAX9"/>
<dbReference type="Proteomes" id="UP001187192">
    <property type="component" value="Unassembled WGS sequence"/>
</dbReference>
<dbReference type="EMBL" id="BTGU01000042">
    <property type="protein sequence ID" value="GMN52478.1"/>
    <property type="molecule type" value="Genomic_DNA"/>
</dbReference>